<dbReference type="Pfam" id="PF00687">
    <property type="entry name" value="Ribosomal_L1"/>
    <property type="match status" value="1"/>
</dbReference>
<feature type="compositionally biased region" description="Low complexity" evidence="1">
    <location>
        <begin position="273"/>
        <end position="286"/>
    </location>
</feature>
<dbReference type="InterPro" id="IPR028364">
    <property type="entry name" value="Ribosomal_uL1/biogenesis"/>
</dbReference>
<protein>
    <recommendedName>
        <fullName evidence="4">Ribosomal protein L1</fullName>
    </recommendedName>
</protein>
<feature type="compositionally biased region" description="Basic and acidic residues" evidence="1">
    <location>
        <begin position="330"/>
        <end position="346"/>
    </location>
</feature>
<organism evidence="2 3">
    <name type="scientific">Polysphondylium violaceum</name>
    <dbReference type="NCBI Taxonomy" id="133409"/>
    <lineage>
        <taxon>Eukaryota</taxon>
        <taxon>Amoebozoa</taxon>
        <taxon>Evosea</taxon>
        <taxon>Eumycetozoa</taxon>
        <taxon>Dictyostelia</taxon>
        <taxon>Dictyosteliales</taxon>
        <taxon>Dictyosteliaceae</taxon>
        <taxon>Polysphondylium</taxon>
    </lineage>
</organism>
<keyword evidence="3" id="KW-1185">Reference proteome</keyword>
<feature type="region of interest" description="Disordered" evidence="1">
    <location>
        <begin position="273"/>
        <end position="368"/>
    </location>
</feature>
<sequence length="482" mass="53033">MPTKATSTPTTTTTSKVQLVNKDKALEAINNLFKYIKGKNATDRLNILEESKKFYVNFTTTKYNTEIQFKPYHITLPNPLYQNTVKTFVIVKGNKEEAEEFKNVLSQLGQAVDVISQKEFGKTYQTNEQKVSLRKQYDEFIIDSNYRAKVQYLLGKEFVQSAKTPKVISIDITKPEEFVNQLNQLNRKALIKSFGKKLLFTIPFGDSELTANQLIENLAVVVNEITEKLPEKLASIEALSVETLSLYLPFYTNITVPSNISLNKKGQVVSTLPTTTTETTTTTTPTKENKKRAIEEKPVEPSTPVVSSKKAKVESTPVKAAEVQKQTPVKKAETPKKVEAPTKKAAVEPTPAATPKQTPVKKAETPKKVVEKVETPLVEKVETPVKKATVEPTPAATPKQTPVKKSTPVVEAPVVAEPVATKKVVKKTVTATEAPVAKKVVKKTVATEATTEAPVAKKVVKKTSTATATESPVAKKVVKKTK</sequence>
<gene>
    <name evidence="2" type="ORF">CYY_006438</name>
</gene>
<dbReference type="AlphaFoldDB" id="A0A8J4UYZ4"/>
<dbReference type="InterPro" id="IPR016095">
    <property type="entry name" value="Ribosomal_uL1_3-a/b-sand"/>
</dbReference>
<proteinExistence type="predicted"/>
<feature type="region of interest" description="Disordered" evidence="1">
    <location>
        <begin position="385"/>
        <end position="407"/>
    </location>
</feature>
<feature type="region of interest" description="Disordered" evidence="1">
    <location>
        <begin position="449"/>
        <end position="482"/>
    </location>
</feature>
<accession>A0A8J4UYZ4</accession>
<dbReference type="OrthoDB" id="10251727at2759"/>
<reference evidence="2" key="1">
    <citation type="submission" date="2020-01" db="EMBL/GenBank/DDBJ databases">
        <title>Development of genomics and gene disruption for Polysphondylium violaceum indicates a role for the polyketide synthase stlB in stalk morphogenesis.</title>
        <authorList>
            <person name="Narita B."/>
            <person name="Kawabe Y."/>
            <person name="Kin K."/>
            <person name="Saito T."/>
            <person name="Gibbs R."/>
            <person name="Kuspa A."/>
            <person name="Muzny D."/>
            <person name="Queller D."/>
            <person name="Richards S."/>
            <person name="Strassman J."/>
            <person name="Sucgang R."/>
            <person name="Worley K."/>
            <person name="Schaap P."/>
        </authorList>
    </citation>
    <scope>NUCLEOTIDE SEQUENCE</scope>
    <source>
        <strain evidence="2">QSvi11</strain>
    </source>
</reference>
<feature type="compositionally biased region" description="Basic and acidic residues" evidence="1">
    <location>
        <begin position="287"/>
        <end position="299"/>
    </location>
</feature>
<dbReference type="EMBL" id="AJWJ01000297">
    <property type="protein sequence ID" value="KAF2072238.1"/>
    <property type="molecule type" value="Genomic_DNA"/>
</dbReference>
<dbReference type="Proteomes" id="UP000695562">
    <property type="component" value="Unassembled WGS sequence"/>
</dbReference>
<comment type="caution">
    <text evidence="2">The sequence shown here is derived from an EMBL/GenBank/DDBJ whole genome shotgun (WGS) entry which is preliminary data.</text>
</comment>
<evidence type="ECO:0000256" key="1">
    <source>
        <dbReference type="SAM" id="MobiDB-lite"/>
    </source>
</evidence>
<evidence type="ECO:0000313" key="3">
    <source>
        <dbReference type="Proteomes" id="UP000695562"/>
    </source>
</evidence>
<dbReference type="SUPFAM" id="SSF56808">
    <property type="entry name" value="Ribosomal protein L1"/>
    <property type="match status" value="1"/>
</dbReference>
<feature type="compositionally biased region" description="Low complexity" evidence="1">
    <location>
        <begin position="449"/>
        <end position="472"/>
    </location>
</feature>
<dbReference type="InterPro" id="IPR023674">
    <property type="entry name" value="Ribosomal_uL1-like"/>
</dbReference>
<dbReference type="Gene3D" id="3.40.50.790">
    <property type="match status" value="1"/>
</dbReference>
<evidence type="ECO:0000313" key="2">
    <source>
        <dbReference type="EMBL" id="KAF2072238.1"/>
    </source>
</evidence>
<name>A0A8J4UYZ4_9MYCE</name>
<evidence type="ECO:0008006" key="4">
    <source>
        <dbReference type="Google" id="ProtNLM"/>
    </source>
</evidence>